<sequence>MLEKNKICKTNGRVMVPVSRTVNLEYIWGTIACLCE</sequence>
<evidence type="ECO:0000313" key="1">
    <source>
        <dbReference type="EMBL" id="CUP09585.1"/>
    </source>
</evidence>
<accession>A0A174KJ57</accession>
<evidence type="ECO:0000313" key="2">
    <source>
        <dbReference type="Proteomes" id="UP000095606"/>
    </source>
</evidence>
<protein>
    <submittedName>
        <fullName evidence="1">Uncharacterized protein</fullName>
    </submittedName>
</protein>
<proteinExistence type="predicted"/>
<gene>
    <name evidence="1" type="ORF">ERS852461_01844</name>
</gene>
<organism evidence="1 2">
    <name type="scientific">Bacteroides faecis</name>
    <dbReference type="NCBI Taxonomy" id="674529"/>
    <lineage>
        <taxon>Bacteria</taxon>
        <taxon>Pseudomonadati</taxon>
        <taxon>Bacteroidota</taxon>
        <taxon>Bacteroidia</taxon>
        <taxon>Bacteroidales</taxon>
        <taxon>Bacteroidaceae</taxon>
        <taxon>Bacteroides</taxon>
    </lineage>
</organism>
<name>A0A174KJ57_9BACE</name>
<dbReference type="EMBL" id="CZAE01000007">
    <property type="protein sequence ID" value="CUP09585.1"/>
    <property type="molecule type" value="Genomic_DNA"/>
</dbReference>
<dbReference type="AlphaFoldDB" id="A0A174KJ57"/>
<dbReference type="Proteomes" id="UP000095606">
    <property type="component" value="Unassembled WGS sequence"/>
</dbReference>
<reference evidence="1 2" key="1">
    <citation type="submission" date="2015-09" db="EMBL/GenBank/DDBJ databases">
        <authorList>
            <consortium name="Pathogen Informatics"/>
        </authorList>
    </citation>
    <scope>NUCLEOTIDE SEQUENCE [LARGE SCALE GENOMIC DNA]</scope>
    <source>
        <strain evidence="1 2">2789STDY5834846</strain>
    </source>
</reference>